<organism evidence="1">
    <name type="scientific">Spironucleus salmonicida</name>
    <dbReference type="NCBI Taxonomy" id="348837"/>
    <lineage>
        <taxon>Eukaryota</taxon>
        <taxon>Metamonada</taxon>
        <taxon>Diplomonadida</taxon>
        <taxon>Hexamitidae</taxon>
        <taxon>Hexamitinae</taxon>
        <taxon>Spironucleus</taxon>
    </lineage>
</organism>
<accession>V6LPQ5</accession>
<evidence type="ECO:0000313" key="1">
    <source>
        <dbReference type="EMBL" id="EST42729.1"/>
    </source>
</evidence>
<dbReference type="EMBL" id="KI546156">
    <property type="protein sequence ID" value="EST42729.1"/>
    <property type="molecule type" value="Genomic_DNA"/>
</dbReference>
<sequence>MEQVISLEYSHISHWCSCVLVGKISAIFQQIPRMLRSISSLILVSILLMQLPILQSFSAEGLLLIGVNLTEETRKNQSFFNYTKREDYTKVLTNSIKSE</sequence>
<name>V6LPQ5_9EUKA</name>
<protein>
    <submittedName>
        <fullName evidence="1">Uncharacterized protein</fullName>
    </submittedName>
</protein>
<proteinExistence type="predicted"/>
<dbReference type="AlphaFoldDB" id="V6LPQ5"/>
<gene>
    <name evidence="1" type="ORF">SS50377_17651</name>
</gene>
<reference evidence="1" key="1">
    <citation type="journal article" date="2014" name="PLoS Genet.">
        <title>The Genome of Spironucleus salmonicida Highlights a Fish Pathogen Adapted to Fluctuating Environments.</title>
        <authorList>
            <person name="Xu F."/>
            <person name="Jerlstrom-Hultqvist J."/>
            <person name="Einarsson E."/>
            <person name="Astvaldsson A."/>
            <person name="Svard S.G."/>
            <person name="Andersson J.O."/>
        </authorList>
    </citation>
    <scope>NUCLEOTIDE SEQUENCE</scope>
</reference>